<sequence length="268" mass="31187">MISVIIPMFNAEKTIIRTLDSVRNQDYDLNQFEVIVINDGSTDNSKMLVEKYIKENPSLHIKLLESVNGGVSKARNLGLKIAKGEFIALLDADDEWLSEKTKKQLNYLNNKDLQIDFIATRRNNNKILLPYRVENNLAEITFKKLLIRNEAQPSTVIFKRKILENTGYFNENHRYAEDLNYWMKIAKSNNKMYILDESLMIADGGKKTFGVAGLSANLSAMQDGFQKNLKEMYLLKYINFTHYVFLSVFYKAKYLLLLGRTYYYNLRK</sequence>
<gene>
    <name evidence="2" type="ORF">SOP96_16925</name>
</gene>
<evidence type="ECO:0000259" key="1">
    <source>
        <dbReference type="Pfam" id="PF00535"/>
    </source>
</evidence>
<dbReference type="GO" id="GO:0016757">
    <property type="term" value="F:glycosyltransferase activity"/>
    <property type="evidence" value="ECO:0007669"/>
    <property type="project" value="UniProtKB-KW"/>
</dbReference>
<dbReference type="RefSeq" id="WP_326322078.1">
    <property type="nucleotide sequence ID" value="NZ_JAYLAA010000053.1"/>
</dbReference>
<dbReference type="PANTHER" id="PTHR22916">
    <property type="entry name" value="GLYCOSYLTRANSFERASE"/>
    <property type="match status" value="1"/>
</dbReference>
<dbReference type="Gene3D" id="3.90.550.10">
    <property type="entry name" value="Spore Coat Polysaccharide Biosynthesis Protein SpsA, Chain A"/>
    <property type="match status" value="1"/>
</dbReference>
<dbReference type="EC" id="2.4.-.-" evidence="2"/>
<reference evidence="2 3" key="1">
    <citation type="submission" date="2024-01" db="EMBL/GenBank/DDBJ databases">
        <title>Chryseobacterium sp. T9W2-O.</title>
        <authorList>
            <person name="Maltman C."/>
        </authorList>
    </citation>
    <scope>NUCLEOTIDE SEQUENCE [LARGE SCALE GENOMIC DNA]</scope>
    <source>
        <strain evidence="2 3">T9W2-O</strain>
    </source>
</reference>
<comment type="caution">
    <text evidence="2">The sequence shown here is derived from an EMBL/GenBank/DDBJ whole genome shotgun (WGS) entry which is preliminary data.</text>
</comment>
<dbReference type="Pfam" id="PF00535">
    <property type="entry name" value="Glycos_transf_2"/>
    <property type="match status" value="1"/>
</dbReference>
<name>A0ABU6HYE2_9FLAO</name>
<feature type="domain" description="Glycosyltransferase 2-like" evidence="1">
    <location>
        <begin position="3"/>
        <end position="150"/>
    </location>
</feature>
<dbReference type="SUPFAM" id="SSF53448">
    <property type="entry name" value="Nucleotide-diphospho-sugar transferases"/>
    <property type="match status" value="1"/>
</dbReference>
<dbReference type="CDD" id="cd00761">
    <property type="entry name" value="Glyco_tranf_GTA_type"/>
    <property type="match status" value="1"/>
</dbReference>
<keyword evidence="2" id="KW-0328">Glycosyltransferase</keyword>
<proteinExistence type="predicted"/>
<keyword evidence="2" id="KW-0808">Transferase</keyword>
<accession>A0ABU6HYE2</accession>
<dbReference type="InterPro" id="IPR001173">
    <property type="entry name" value="Glyco_trans_2-like"/>
</dbReference>
<dbReference type="Proteomes" id="UP001348397">
    <property type="component" value="Unassembled WGS sequence"/>
</dbReference>
<organism evidence="2 3">
    <name type="scientific">Chryseobacterium salviniae</name>
    <dbReference type="NCBI Taxonomy" id="3101750"/>
    <lineage>
        <taxon>Bacteria</taxon>
        <taxon>Pseudomonadati</taxon>
        <taxon>Bacteroidota</taxon>
        <taxon>Flavobacteriia</taxon>
        <taxon>Flavobacteriales</taxon>
        <taxon>Weeksellaceae</taxon>
        <taxon>Chryseobacterium group</taxon>
        <taxon>Chryseobacterium</taxon>
    </lineage>
</organism>
<dbReference type="EMBL" id="JAYLAA010000053">
    <property type="protein sequence ID" value="MEC3877403.1"/>
    <property type="molecule type" value="Genomic_DNA"/>
</dbReference>
<dbReference type="PANTHER" id="PTHR22916:SF3">
    <property type="entry name" value="UDP-GLCNAC:BETAGAL BETA-1,3-N-ACETYLGLUCOSAMINYLTRANSFERASE-LIKE PROTEIN 1"/>
    <property type="match status" value="1"/>
</dbReference>
<evidence type="ECO:0000313" key="2">
    <source>
        <dbReference type="EMBL" id="MEC3877403.1"/>
    </source>
</evidence>
<protein>
    <submittedName>
        <fullName evidence="2">Glycosyltransferase family 2 protein</fullName>
        <ecNumber evidence="2">2.4.-.-</ecNumber>
    </submittedName>
</protein>
<evidence type="ECO:0000313" key="3">
    <source>
        <dbReference type="Proteomes" id="UP001348397"/>
    </source>
</evidence>
<dbReference type="InterPro" id="IPR029044">
    <property type="entry name" value="Nucleotide-diphossugar_trans"/>
</dbReference>
<keyword evidence="3" id="KW-1185">Reference proteome</keyword>